<dbReference type="EMBL" id="CP072385">
    <property type="protein sequence ID" value="QUC11945.1"/>
    <property type="molecule type" value="Genomic_DNA"/>
</dbReference>
<organism evidence="2 3">
    <name type="scientific">Arachnia propionica</name>
    <dbReference type="NCBI Taxonomy" id="1750"/>
    <lineage>
        <taxon>Bacteria</taxon>
        <taxon>Bacillati</taxon>
        <taxon>Actinomycetota</taxon>
        <taxon>Actinomycetes</taxon>
        <taxon>Propionibacteriales</taxon>
        <taxon>Propionibacteriaceae</taxon>
        <taxon>Arachnia</taxon>
    </lineage>
</organism>
<feature type="domain" description="DUF218" evidence="1">
    <location>
        <begin position="36"/>
        <end position="151"/>
    </location>
</feature>
<dbReference type="InterPro" id="IPR014729">
    <property type="entry name" value="Rossmann-like_a/b/a_fold"/>
</dbReference>
<dbReference type="Proteomes" id="UP000677180">
    <property type="component" value="Chromosome"/>
</dbReference>
<evidence type="ECO:0000313" key="3">
    <source>
        <dbReference type="Proteomes" id="UP000677180"/>
    </source>
</evidence>
<evidence type="ECO:0000259" key="1">
    <source>
        <dbReference type="Pfam" id="PF02698"/>
    </source>
</evidence>
<dbReference type="Pfam" id="PF02698">
    <property type="entry name" value="DUF218"/>
    <property type="match status" value="1"/>
</dbReference>
<evidence type="ECO:0000313" key="2">
    <source>
        <dbReference type="EMBL" id="QUC11945.1"/>
    </source>
</evidence>
<dbReference type="Gene3D" id="3.40.50.620">
    <property type="entry name" value="HUPs"/>
    <property type="match status" value="1"/>
</dbReference>
<protein>
    <submittedName>
        <fullName evidence="2">YdcF family protein</fullName>
    </submittedName>
</protein>
<accession>A0AB37HYH5</accession>
<proteinExistence type="predicted"/>
<dbReference type="InterPro" id="IPR003848">
    <property type="entry name" value="DUF218"/>
</dbReference>
<sequence>MGCRLAWGVAVGLWAAAEIVEAVAARCLVRDATREAVVVLPGFRNEDPARINGINRWRAGVALRTAGRLGPGTCIIASGGDPAGVGVAEADLLAAELRRRGFAGEIITETQSRTTRENARQVLPLLDPARCIAVASNPLHGLKLRLYLAALEPGLRQRFVAAQDYRPFELGPLRVLSTVIGVGDLLRLLRDRRRDLSGQGTPSLPRRLLARIAEVRRFSVTTRH</sequence>
<dbReference type="CDD" id="cd06259">
    <property type="entry name" value="YdcF-like"/>
    <property type="match status" value="1"/>
</dbReference>
<dbReference type="RefSeq" id="WP_081490303.1">
    <property type="nucleotide sequence ID" value="NZ_CAUVFX010000007.1"/>
</dbReference>
<name>A0AB37HYH5_9ACTN</name>
<dbReference type="AlphaFoldDB" id="A0AB37HYH5"/>
<gene>
    <name evidence="2" type="ORF">J5A53_04440</name>
</gene>
<reference evidence="2" key="1">
    <citation type="submission" date="2021-03" db="EMBL/GenBank/DDBJ databases">
        <title>Human Oral Microbial Genomes.</title>
        <authorList>
            <person name="Johnston C.D."/>
            <person name="Chen T."/>
            <person name="Dewhirst F.E."/>
        </authorList>
    </citation>
    <scope>NUCLEOTIDE SEQUENCE</scope>
    <source>
        <strain evidence="2">F0714</strain>
    </source>
</reference>